<gene>
    <name evidence="1" type="ORF">A3860_34770</name>
</gene>
<evidence type="ECO:0000313" key="2">
    <source>
        <dbReference type="Proteomes" id="UP000192796"/>
    </source>
</evidence>
<dbReference type="EMBL" id="LVYD01000066">
    <property type="protein sequence ID" value="OQP60095.1"/>
    <property type="molecule type" value="Genomic_DNA"/>
</dbReference>
<protein>
    <submittedName>
        <fullName evidence="1">Uncharacterized protein</fullName>
    </submittedName>
</protein>
<accession>A0A1V9FP11</accession>
<dbReference type="Proteomes" id="UP000192796">
    <property type="component" value="Unassembled WGS sequence"/>
</dbReference>
<proteinExistence type="predicted"/>
<sequence>MIGNPQLCSRKKYLKPVRAQKFFGMVLQTTKGYPEILLLGPCDISLFYKVADWLGQNIGLTFSNNIENAGANFWEFQFMGATLQLQYIPALGIFICPKALINSTEHDKASLMKLLKEIQFEGSSTH</sequence>
<comment type="caution">
    <text evidence="1">The sequence shown here is derived from an EMBL/GenBank/DDBJ whole genome shotgun (WGS) entry which is preliminary data.</text>
</comment>
<dbReference type="AlphaFoldDB" id="A0A1V9FP11"/>
<organism evidence="1 2">
    <name type="scientific">Niastella vici</name>
    <dbReference type="NCBI Taxonomy" id="1703345"/>
    <lineage>
        <taxon>Bacteria</taxon>
        <taxon>Pseudomonadati</taxon>
        <taxon>Bacteroidota</taxon>
        <taxon>Chitinophagia</taxon>
        <taxon>Chitinophagales</taxon>
        <taxon>Chitinophagaceae</taxon>
        <taxon>Niastella</taxon>
    </lineage>
</organism>
<reference evidence="1 2" key="1">
    <citation type="submission" date="2016-03" db="EMBL/GenBank/DDBJ databases">
        <title>Niastella vici sp. nov., isolated from farmland soil.</title>
        <authorList>
            <person name="Chen L."/>
            <person name="Wang D."/>
            <person name="Yang S."/>
            <person name="Wang G."/>
        </authorList>
    </citation>
    <scope>NUCLEOTIDE SEQUENCE [LARGE SCALE GENOMIC DNA]</scope>
    <source>
        <strain evidence="1 2">DJ57</strain>
    </source>
</reference>
<name>A0A1V9FP11_9BACT</name>
<keyword evidence="2" id="KW-1185">Reference proteome</keyword>
<evidence type="ECO:0000313" key="1">
    <source>
        <dbReference type="EMBL" id="OQP60095.1"/>
    </source>
</evidence>